<evidence type="ECO:0000256" key="4">
    <source>
        <dbReference type="ARBA" id="ARBA00022840"/>
    </source>
</evidence>
<accession>A0A9W5RD56</accession>
<reference evidence="7 8" key="1">
    <citation type="submission" date="2013-05" db="EMBL/GenBank/DDBJ databases">
        <title>The Genome Sequence of Actinomyces europaeus ACS-120-V-COL10B.</title>
        <authorList>
            <consortium name="The Broad Institute Genomics Platform"/>
            <person name="Earl A."/>
            <person name="Ward D."/>
            <person name="Feldgarden M."/>
            <person name="Gevers D."/>
            <person name="Saerens B."/>
            <person name="Vaneechoutte M."/>
            <person name="Walker B."/>
            <person name="Young S."/>
            <person name="Zeng Q."/>
            <person name="Gargeya S."/>
            <person name="Fitzgerald M."/>
            <person name="Haas B."/>
            <person name="Abouelleil A."/>
            <person name="Allen A.W."/>
            <person name="Alvarado L."/>
            <person name="Arachchi H.M."/>
            <person name="Berlin A.M."/>
            <person name="Chapman S.B."/>
            <person name="Gainer-Dewar J."/>
            <person name="Goldberg J."/>
            <person name="Griggs A."/>
            <person name="Gujja S."/>
            <person name="Hansen M."/>
            <person name="Howarth C."/>
            <person name="Imamovic A."/>
            <person name="Ireland A."/>
            <person name="Larimer J."/>
            <person name="McCowan C."/>
            <person name="Murphy C."/>
            <person name="Pearson M."/>
            <person name="Poon T.W."/>
            <person name="Priest M."/>
            <person name="Roberts A."/>
            <person name="Saif S."/>
            <person name="Shea T."/>
            <person name="Sisk P."/>
            <person name="Sykes S."/>
            <person name="Wortman J."/>
            <person name="Nusbaum C."/>
            <person name="Birren B."/>
        </authorList>
    </citation>
    <scope>NUCLEOTIDE SEQUENCE [LARGE SCALE GENOMIC DNA]</scope>
    <source>
        <strain evidence="7 8">ACS-120-V-Col10b</strain>
    </source>
</reference>
<organism evidence="7 8">
    <name type="scientific">Gleimia europaea ACS-120-V-Col10b</name>
    <dbReference type="NCBI Taxonomy" id="883069"/>
    <lineage>
        <taxon>Bacteria</taxon>
        <taxon>Bacillati</taxon>
        <taxon>Actinomycetota</taxon>
        <taxon>Actinomycetes</taxon>
        <taxon>Actinomycetales</taxon>
        <taxon>Actinomycetaceae</taxon>
        <taxon>Gleimia</taxon>
    </lineage>
</organism>
<evidence type="ECO:0000313" key="8">
    <source>
        <dbReference type="Proteomes" id="UP000014387"/>
    </source>
</evidence>
<keyword evidence="1" id="KW-0808">Transferase</keyword>
<protein>
    <recommendedName>
        <fullName evidence="6">SteA-like C-terminal domain-containing protein</fullName>
    </recommendedName>
</protein>
<feature type="transmembrane region" description="Helical" evidence="5">
    <location>
        <begin position="371"/>
        <end position="391"/>
    </location>
</feature>
<keyword evidence="5" id="KW-1133">Transmembrane helix</keyword>
<evidence type="ECO:0000313" key="7">
    <source>
        <dbReference type="EMBL" id="EPD30269.1"/>
    </source>
</evidence>
<proteinExistence type="predicted"/>
<dbReference type="InterPro" id="IPR036759">
    <property type="entry name" value="TPK_catalytic_sf"/>
</dbReference>
<dbReference type="EMBL" id="AGWN01000001">
    <property type="protein sequence ID" value="EPD30269.1"/>
    <property type="molecule type" value="Genomic_DNA"/>
</dbReference>
<dbReference type="Pfam" id="PF12555">
    <property type="entry name" value="SteA-like_C"/>
    <property type="match status" value="1"/>
</dbReference>
<evidence type="ECO:0000256" key="3">
    <source>
        <dbReference type="ARBA" id="ARBA00022777"/>
    </source>
</evidence>
<dbReference type="OrthoDB" id="5169996at2"/>
<feature type="transmembrane region" description="Helical" evidence="5">
    <location>
        <begin position="346"/>
        <end position="365"/>
    </location>
</feature>
<keyword evidence="5" id="KW-0472">Membrane</keyword>
<comment type="caution">
    <text evidence="7">The sequence shown here is derived from an EMBL/GenBank/DDBJ whole genome shotgun (WGS) entry which is preliminary data.</text>
</comment>
<feature type="domain" description="SteA-like C-terminal" evidence="6">
    <location>
        <begin position="333"/>
        <end position="383"/>
    </location>
</feature>
<evidence type="ECO:0000256" key="5">
    <source>
        <dbReference type="SAM" id="Phobius"/>
    </source>
</evidence>
<name>A0A9W5RD56_9ACTO</name>
<dbReference type="AlphaFoldDB" id="A0A9W5RD56"/>
<dbReference type="NCBIfam" id="NF040608">
    <property type="entry name" value="division_SteA"/>
    <property type="match status" value="1"/>
</dbReference>
<dbReference type="GO" id="GO:0004788">
    <property type="term" value="F:thiamine diphosphokinase activity"/>
    <property type="evidence" value="ECO:0007669"/>
    <property type="project" value="InterPro"/>
</dbReference>
<dbReference type="GO" id="GO:0009229">
    <property type="term" value="P:thiamine diphosphate biosynthetic process"/>
    <property type="evidence" value="ECO:0007669"/>
    <property type="project" value="InterPro"/>
</dbReference>
<dbReference type="Proteomes" id="UP000014387">
    <property type="component" value="Unassembled WGS sequence"/>
</dbReference>
<dbReference type="GO" id="GO:0005524">
    <property type="term" value="F:ATP binding"/>
    <property type="evidence" value="ECO:0007669"/>
    <property type="project" value="UniProtKB-KW"/>
</dbReference>
<evidence type="ECO:0000256" key="1">
    <source>
        <dbReference type="ARBA" id="ARBA00022679"/>
    </source>
</evidence>
<dbReference type="RefSeq" id="WP_016443381.1">
    <property type="nucleotide sequence ID" value="NZ_KE150266.1"/>
</dbReference>
<keyword evidence="5" id="KW-0812">Transmembrane</keyword>
<gene>
    <name evidence="7" type="ORF">HMPREF9238_00006</name>
</gene>
<keyword evidence="4" id="KW-0067">ATP-binding</keyword>
<dbReference type="GO" id="GO:0016301">
    <property type="term" value="F:kinase activity"/>
    <property type="evidence" value="ECO:0007669"/>
    <property type="project" value="UniProtKB-KW"/>
</dbReference>
<keyword evidence="3" id="KW-0418">Kinase</keyword>
<dbReference type="SUPFAM" id="SSF63999">
    <property type="entry name" value="Thiamin pyrophosphokinase, catalytic domain"/>
    <property type="match status" value="1"/>
</dbReference>
<dbReference type="Gene3D" id="3.40.50.10240">
    <property type="entry name" value="Thiamin pyrophosphokinase, catalytic domain"/>
    <property type="match status" value="1"/>
</dbReference>
<sequence length="400" mass="43017">MKRFFKKAKNQVELPGEGLRVRVDERTKKLARRLEEGEIAVIDHEDIDRVAAESLVAAKPVAVLNAAKSTTGRYPNLGPSILLESGIILIDDLGPDIMTLHEGQTVNIDGDSVFAGDKLVAQGVLQTTELNERAMELARDGMSSQIEAFAANTMEYLARERDLLLNAVGIPDVKTNFKGRHMLVVVRGYHYKEDLALLKAYIRDYRPVLVGVDGGADAILEAGFKPDMIIGDMDSVSDKALTCGAEIVVHAYRDGTAPGLERVERIGVEHVVFPATGTSEDAAMLLGDAKGASLIVTLGTHTTLVEFLDKGRSGMASTFFTRLVVGPKLVDAKGVSRIYRTRISSFQLFMLSGAGILALIIALAVTPAGQTFLQIVAVYFSGIVDAVRGWLGLAPGAPLT</sequence>
<dbReference type="InterPro" id="IPR022215">
    <property type="entry name" value="SteA-like_C"/>
</dbReference>
<dbReference type="InterPro" id="IPR047795">
    <property type="entry name" value="Put_SteA-like"/>
</dbReference>
<keyword evidence="8" id="KW-1185">Reference proteome</keyword>
<evidence type="ECO:0000259" key="6">
    <source>
        <dbReference type="Pfam" id="PF12555"/>
    </source>
</evidence>
<keyword evidence="2" id="KW-0547">Nucleotide-binding</keyword>
<evidence type="ECO:0000256" key="2">
    <source>
        <dbReference type="ARBA" id="ARBA00022741"/>
    </source>
</evidence>